<proteinExistence type="predicted"/>
<feature type="transmembrane region" description="Helical" evidence="2">
    <location>
        <begin position="68"/>
        <end position="88"/>
    </location>
</feature>
<keyword evidence="4" id="KW-1185">Reference proteome</keyword>
<evidence type="ECO:0000256" key="1">
    <source>
        <dbReference type="SAM" id="MobiDB-lite"/>
    </source>
</evidence>
<evidence type="ECO:0000256" key="2">
    <source>
        <dbReference type="SAM" id="Phobius"/>
    </source>
</evidence>
<organism evidence="3 4">
    <name type="scientific">Scylla paramamosain</name>
    <name type="common">Mud crab</name>
    <dbReference type="NCBI Taxonomy" id="85552"/>
    <lineage>
        <taxon>Eukaryota</taxon>
        <taxon>Metazoa</taxon>
        <taxon>Ecdysozoa</taxon>
        <taxon>Arthropoda</taxon>
        <taxon>Crustacea</taxon>
        <taxon>Multicrustacea</taxon>
        <taxon>Malacostraca</taxon>
        <taxon>Eumalacostraca</taxon>
        <taxon>Eucarida</taxon>
        <taxon>Decapoda</taxon>
        <taxon>Pleocyemata</taxon>
        <taxon>Brachyura</taxon>
        <taxon>Eubrachyura</taxon>
        <taxon>Portunoidea</taxon>
        <taxon>Portunidae</taxon>
        <taxon>Portuninae</taxon>
        <taxon>Scylla</taxon>
    </lineage>
</organism>
<dbReference type="Proteomes" id="UP001487740">
    <property type="component" value="Unassembled WGS sequence"/>
</dbReference>
<keyword evidence="2" id="KW-1133">Transmembrane helix</keyword>
<keyword evidence="2" id="KW-0472">Membrane</keyword>
<evidence type="ECO:0000313" key="3">
    <source>
        <dbReference type="EMBL" id="KAK8391149.1"/>
    </source>
</evidence>
<name>A0AAW0TV05_SCYPA</name>
<evidence type="ECO:0000313" key="4">
    <source>
        <dbReference type="Proteomes" id="UP001487740"/>
    </source>
</evidence>
<sequence length="101" mass="11153">MTLEWAYCRYVPRGVEMACAPPSHGNTSRDRFTMPRRKRDGEMEEEGRESEGEPFAGHFAPRSPHATLLLPGCVCLFVCVCWGASLGGECSRRTSDKQGGS</sequence>
<reference evidence="3 4" key="1">
    <citation type="submission" date="2023-03" db="EMBL/GenBank/DDBJ databases">
        <title>High-quality genome of Scylla paramamosain provides insights in environmental adaptation.</title>
        <authorList>
            <person name="Zhang L."/>
        </authorList>
    </citation>
    <scope>NUCLEOTIDE SEQUENCE [LARGE SCALE GENOMIC DNA]</scope>
    <source>
        <strain evidence="3">LZ_2023a</strain>
        <tissue evidence="3">Muscle</tissue>
    </source>
</reference>
<gene>
    <name evidence="3" type="ORF">O3P69_017066</name>
</gene>
<dbReference type="EMBL" id="JARAKH010000024">
    <property type="protein sequence ID" value="KAK8391149.1"/>
    <property type="molecule type" value="Genomic_DNA"/>
</dbReference>
<accession>A0AAW0TV05</accession>
<protein>
    <submittedName>
        <fullName evidence="3">Uncharacterized protein</fullName>
    </submittedName>
</protein>
<dbReference type="AlphaFoldDB" id="A0AAW0TV05"/>
<comment type="caution">
    <text evidence="3">The sequence shown here is derived from an EMBL/GenBank/DDBJ whole genome shotgun (WGS) entry which is preliminary data.</text>
</comment>
<keyword evidence="2" id="KW-0812">Transmembrane</keyword>
<feature type="region of interest" description="Disordered" evidence="1">
    <location>
        <begin position="21"/>
        <end position="58"/>
    </location>
</feature>